<evidence type="ECO:0000259" key="1">
    <source>
        <dbReference type="PROSITE" id="PS50164"/>
    </source>
</evidence>
<dbReference type="SUPFAM" id="SSF52540">
    <property type="entry name" value="P-loop containing nucleoside triphosphate hydrolases"/>
    <property type="match status" value="1"/>
</dbReference>
<proteinExistence type="predicted"/>
<dbReference type="PROSITE" id="PS50164">
    <property type="entry name" value="GIY_YIG"/>
    <property type="match status" value="1"/>
</dbReference>
<dbReference type="Pfam" id="PF09848">
    <property type="entry name" value="SLFN-g3_helicase"/>
    <property type="match status" value="1"/>
</dbReference>
<comment type="caution">
    <text evidence="2">The sequence shown here is derived from an EMBL/GenBank/DDBJ whole genome shotgun (WGS) entry which is preliminary data.</text>
</comment>
<evidence type="ECO:0000313" key="3">
    <source>
        <dbReference type="Proteomes" id="UP001260072"/>
    </source>
</evidence>
<keyword evidence="3" id="KW-1185">Reference proteome</keyword>
<gene>
    <name evidence="2" type="ORF">RH861_11825</name>
</gene>
<dbReference type="InterPro" id="IPR027417">
    <property type="entry name" value="P-loop_NTPase"/>
</dbReference>
<dbReference type="RefSeq" id="WP_310521128.1">
    <property type="nucleotide sequence ID" value="NZ_BAABBS010000001.1"/>
</dbReference>
<protein>
    <submittedName>
        <fullName evidence="2">DUF2075 domain-containing protein</fullName>
    </submittedName>
</protein>
<dbReference type="Gene3D" id="3.40.50.300">
    <property type="entry name" value="P-loop containing nucleotide triphosphate hydrolases"/>
    <property type="match status" value="1"/>
</dbReference>
<reference evidence="3" key="1">
    <citation type="submission" date="2023-07" db="EMBL/GenBank/DDBJ databases">
        <title>Description of three actinobacteria isolated from air of manufacturing shop in a pharmaceutical factory.</title>
        <authorList>
            <person name="Zhang D.-F."/>
        </authorList>
    </citation>
    <scope>NUCLEOTIDE SEQUENCE [LARGE SCALE GENOMIC DNA]</scope>
    <source>
        <strain evidence="3">CCTCC AB 2011122</strain>
    </source>
</reference>
<dbReference type="InterPro" id="IPR000305">
    <property type="entry name" value="GIY-YIG_endonuc"/>
</dbReference>
<accession>A0ABU1FLY0</accession>
<organism evidence="2 3">
    <name type="scientific">Agromyces indicus</name>
    <dbReference type="NCBI Taxonomy" id="758919"/>
    <lineage>
        <taxon>Bacteria</taxon>
        <taxon>Bacillati</taxon>
        <taxon>Actinomycetota</taxon>
        <taxon>Actinomycetes</taxon>
        <taxon>Micrococcales</taxon>
        <taxon>Microbacteriaceae</taxon>
        <taxon>Agromyces</taxon>
    </lineage>
</organism>
<dbReference type="Proteomes" id="UP001260072">
    <property type="component" value="Unassembled WGS sequence"/>
</dbReference>
<dbReference type="Pfam" id="PF01541">
    <property type="entry name" value="GIY-YIG"/>
    <property type="match status" value="1"/>
</dbReference>
<feature type="domain" description="GIY-YIG" evidence="1">
    <location>
        <begin position="1"/>
        <end position="70"/>
    </location>
</feature>
<dbReference type="CDD" id="cd10439">
    <property type="entry name" value="GIY-YIG_COG3410"/>
    <property type="match status" value="1"/>
</dbReference>
<sequence length="555" mass="63555">MVYTLNGAQEIYVGETLNAAVRMRQHLESAEKRHLQAVRIVIDETFNKSACLDLESYLIRLFAADTRFKVLNRNEGITDSDYYDRDRYRDAFERIFEELRTQGMFTRSLPDIENSDLFKLSPFKALNQDQAVAVEDILEGLFADLAEGNRSSIVIQGEPGTGKTIVGIFLTKLLRDIQYSNPHEKLDSESLFSEFFAEGYPEMLRDFKIGLVVPQQSLRKSIDKVFRRTPALGKGLVYSPFDIGESQEHFDLLIVDETHRLSQRANQPSGPLNRKFAAITERLFGRDDLSKTQLDWIRAKSTHQLFLLDTSQSVRPADLPTRVLDQLVDEARRHWRYYPLSSQMRVLAGSDYIDYVRGILTGAEVNPTRFPGYDLRLFDDLGRMRDEIRRRDAEYGLSRLVAGYAWPWRSKAAPTAFDIEVDGCRLRWNSVPVDWINSPGSVDEVGSIHTVQGYDLNYAGVIIGPDLRYDPRSGRLFVDRDSYHDKKGKENNPTLGLVFSDDDLLRFIANIYAVLMTRGVRGTYVYADDPELRAYLGRFLTPIDDPRDGGYRSTM</sequence>
<dbReference type="EMBL" id="JAVKGS010000003">
    <property type="protein sequence ID" value="MDR5692748.1"/>
    <property type="molecule type" value="Genomic_DNA"/>
</dbReference>
<dbReference type="InterPro" id="IPR018647">
    <property type="entry name" value="SLFN_3-like_DNA/RNA_helicase"/>
</dbReference>
<name>A0ABU1FLY0_9MICO</name>
<evidence type="ECO:0000313" key="2">
    <source>
        <dbReference type="EMBL" id="MDR5692748.1"/>
    </source>
</evidence>